<comment type="cofactor">
    <cofactor evidence="1">
        <name>Mg(2+)</name>
        <dbReference type="ChEBI" id="CHEBI:18420"/>
    </cofactor>
</comment>
<organism evidence="5 6">
    <name type="scientific">Bacteroides acidifaciens</name>
    <dbReference type="NCBI Taxonomy" id="85831"/>
    <lineage>
        <taxon>Bacteria</taxon>
        <taxon>Pseudomonadati</taxon>
        <taxon>Bacteroidota</taxon>
        <taxon>Bacteroidia</taxon>
        <taxon>Bacteroidales</taxon>
        <taxon>Bacteroidaceae</taxon>
        <taxon>Bacteroides</taxon>
    </lineage>
</organism>
<dbReference type="RefSeq" id="WP_172504036.1">
    <property type="nucleotide sequence ID" value="NZ_BLLS01000076.1"/>
</dbReference>
<sequence length="137" mass="15894">MTLEEMLQIKRKQKKKQVHNDEEHRIQCAFVEWFSHQYPKLRGRLFAVPNGGKRDQVTGGKLKAEGVVPGVADLILLKSNRDYGALLIEIKTPAGRQSDSQKEWQKIICENGEYKYVICRSLDDFIRVVNGYLRNEF</sequence>
<protein>
    <recommendedName>
        <fullName evidence="4">VRR-NUC domain-containing protein</fullName>
    </recommendedName>
</protein>
<proteinExistence type="predicted"/>
<reference evidence="5 6" key="1">
    <citation type="journal article" date="2020" name="Microbiome">
        <title>Single-cell genomics of uncultured bacteria reveals dietary fiber responders in the mouse gut microbiota.</title>
        <authorList>
            <person name="Chijiiwa R."/>
            <person name="Hosokawa M."/>
            <person name="Kogawa M."/>
            <person name="Nishikawa Y."/>
            <person name="Ide K."/>
            <person name="Sakanashi C."/>
            <person name="Takahashi K."/>
            <person name="Takeyama H."/>
        </authorList>
    </citation>
    <scope>NUCLEOTIDE SEQUENCE [LARGE SCALE GENOMIC DNA]</scope>
    <source>
        <strain evidence="5">IMSAGC_001</strain>
    </source>
</reference>
<evidence type="ECO:0000256" key="1">
    <source>
        <dbReference type="ARBA" id="ARBA00001946"/>
    </source>
</evidence>
<evidence type="ECO:0000259" key="4">
    <source>
        <dbReference type="SMART" id="SM00990"/>
    </source>
</evidence>
<evidence type="ECO:0000313" key="5">
    <source>
        <dbReference type="EMBL" id="GFH87131.1"/>
    </source>
</evidence>
<dbReference type="AlphaFoldDB" id="A0A7J0A5B7"/>
<dbReference type="GO" id="GO:0004518">
    <property type="term" value="F:nuclease activity"/>
    <property type="evidence" value="ECO:0007669"/>
    <property type="project" value="UniProtKB-KW"/>
</dbReference>
<keyword evidence="3" id="KW-0378">Hydrolase</keyword>
<dbReference type="GO" id="GO:0016788">
    <property type="term" value="F:hydrolase activity, acting on ester bonds"/>
    <property type="evidence" value="ECO:0007669"/>
    <property type="project" value="InterPro"/>
</dbReference>
<dbReference type="InterPro" id="IPR014883">
    <property type="entry name" value="VRR_NUC"/>
</dbReference>
<dbReference type="Pfam" id="PF08774">
    <property type="entry name" value="VRR_NUC"/>
    <property type="match status" value="1"/>
</dbReference>
<evidence type="ECO:0000313" key="6">
    <source>
        <dbReference type="Proteomes" id="UP000491181"/>
    </source>
</evidence>
<gene>
    <name evidence="5" type="ORF">IMSAGC001_02555</name>
</gene>
<evidence type="ECO:0000256" key="2">
    <source>
        <dbReference type="ARBA" id="ARBA00022722"/>
    </source>
</evidence>
<feature type="domain" description="VRR-NUC" evidence="4">
    <location>
        <begin position="21"/>
        <end position="123"/>
    </location>
</feature>
<dbReference type="Gene3D" id="3.40.1350.10">
    <property type="match status" value="1"/>
</dbReference>
<accession>A0A7J0A5B7</accession>
<keyword evidence="2" id="KW-0540">Nuclease</keyword>
<comment type="caution">
    <text evidence="5">The sequence shown here is derived from an EMBL/GenBank/DDBJ whole genome shotgun (WGS) entry which is preliminary data.</text>
</comment>
<dbReference type="SMART" id="SM00990">
    <property type="entry name" value="VRR_NUC"/>
    <property type="match status" value="1"/>
</dbReference>
<dbReference type="InterPro" id="IPR011856">
    <property type="entry name" value="tRNA_endonuc-like_dom_sf"/>
</dbReference>
<dbReference type="GO" id="GO:0003676">
    <property type="term" value="F:nucleic acid binding"/>
    <property type="evidence" value="ECO:0007669"/>
    <property type="project" value="InterPro"/>
</dbReference>
<dbReference type="Proteomes" id="UP000491181">
    <property type="component" value="Unassembled WGS sequence"/>
</dbReference>
<name>A0A7J0A5B7_9BACE</name>
<evidence type="ECO:0000256" key="3">
    <source>
        <dbReference type="ARBA" id="ARBA00022801"/>
    </source>
</evidence>
<dbReference type="EMBL" id="BLLS01000076">
    <property type="protein sequence ID" value="GFH87131.1"/>
    <property type="molecule type" value="Genomic_DNA"/>
</dbReference>